<dbReference type="PROSITE" id="PS50931">
    <property type="entry name" value="HTH_LYSR"/>
    <property type="match status" value="1"/>
</dbReference>
<protein>
    <recommendedName>
        <fullName evidence="3">HTH-type transcriptional regulator MetR</fullName>
    </recommendedName>
</protein>
<dbReference type="Gene3D" id="1.10.10.10">
    <property type="entry name" value="Winged helix-like DNA-binding domain superfamily/Winged helix DNA-binding domain"/>
    <property type="match status" value="1"/>
</dbReference>
<dbReference type="PANTHER" id="PTHR30126:SF25">
    <property type="entry name" value="HTH-TYPE TRANSCRIPTIONAL REGULATOR METR"/>
    <property type="match status" value="1"/>
</dbReference>
<keyword evidence="9" id="KW-0010">Activator</keyword>
<keyword evidence="7" id="KW-0805">Transcription regulation</keyword>
<keyword evidence="5" id="KW-0678">Repressor</keyword>
<dbReference type="GO" id="GO:0005737">
    <property type="term" value="C:cytoplasm"/>
    <property type="evidence" value="ECO:0007669"/>
    <property type="project" value="UniProtKB-SubCell"/>
</dbReference>
<evidence type="ECO:0000259" key="12">
    <source>
        <dbReference type="PROSITE" id="PS50931"/>
    </source>
</evidence>
<dbReference type="Gene3D" id="3.40.190.10">
    <property type="entry name" value="Periplasmic binding protein-like II"/>
    <property type="match status" value="2"/>
</dbReference>
<accession>A0A9X2ELL2</accession>
<evidence type="ECO:0000256" key="1">
    <source>
        <dbReference type="ARBA" id="ARBA00004496"/>
    </source>
</evidence>
<evidence type="ECO:0000256" key="9">
    <source>
        <dbReference type="ARBA" id="ARBA00023159"/>
    </source>
</evidence>
<evidence type="ECO:0000256" key="8">
    <source>
        <dbReference type="ARBA" id="ARBA00023125"/>
    </source>
</evidence>
<dbReference type="PRINTS" id="PR00039">
    <property type="entry name" value="HTHLYSR"/>
</dbReference>
<dbReference type="InterPro" id="IPR000847">
    <property type="entry name" value="LysR_HTH_N"/>
</dbReference>
<evidence type="ECO:0000256" key="6">
    <source>
        <dbReference type="ARBA" id="ARBA00022605"/>
    </source>
</evidence>
<dbReference type="SUPFAM" id="SSF53850">
    <property type="entry name" value="Periplasmic binding protein-like II"/>
    <property type="match status" value="1"/>
</dbReference>
<dbReference type="Proteomes" id="UP001139028">
    <property type="component" value="Unassembled WGS sequence"/>
</dbReference>
<evidence type="ECO:0000256" key="10">
    <source>
        <dbReference type="ARBA" id="ARBA00023163"/>
    </source>
</evidence>
<organism evidence="13 14">
    <name type="scientific">Microbulbifer okhotskensis</name>
    <dbReference type="NCBI Taxonomy" id="2926617"/>
    <lineage>
        <taxon>Bacteria</taxon>
        <taxon>Pseudomonadati</taxon>
        <taxon>Pseudomonadota</taxon>
        <taxon>Gammaproteobacteria</taxon>
        <taxon>Cellvibrionales</taxon>
        <taxon>Microbulbiferaceae</taxon>
        <taxon>Microbulbifer</taxon>
    </lineage>
</organism>
<dbReference type="GO" id="GO:0003700">
    <property type="term" value="F:DNA-binding transcription factor activity"/>
    <property type="evidence" value="ECO:0007669"/>
    <property type="project" value="InterPro"/>
</dbReference>
<reference evidence="13" key="1">
    <citation type="journal article" date="2022" name="Arch. Microbiol.">
        <title>Microbulbifer okhotskensis sp. nov., isolated from a deep bottom sediment of the Okhotsk Sea.</title>
        <authorList>
            <person name="Romanenko L."/>
            <person name="Kurilenko V."/>
            <person name="Otstavnykh N."/>
            <person name="Velansky P."/>
            <person name="Isaeva M."/>
            <person name="Mikhailov V."/>
        </authorList>
    </citation>
    <scope>NUCLEOTIDE SEQUENCE</scope>
    <source>
        <strain evidence="13">OS29</strain>
    </source>
</reference>
<evidence type="ECO:0000256" key="7">
    <source>
        <dbReference type="ARBA" id="ARBA00023015"/>
    </source>
</evidence>
<comment type="similarity">
    <text evidence="2">Belongs to the LysR transcriptional regulatory family.</text>
</comment>
<comment type="caution">
    <text evidence="13">The sequence shown here is derived from an EMBL/GenBank/DDBJ whole genome shotgun (WGS) entry which is preliminary data.</text>
</comment>
<evidence type="ECO:0000256" key="4">
    <source>
        <dbReference type="ARBA" id="ARBA00022490"/>
    </source>
</evidence>
<comment type="subcellular location">
    <subcellularLocation>
        <location evidence="1">Cytoplasm</location>
    </subcellularLocation>
</comment>
<evidence type="ECO:0000256" key="2">
    <source>
        <dbReference type="ARBA" id="ARBA00009437"/>
    </source>
</evidence>
<keyword evidence="10" id="KW-0804">Transcription</keyword>
<evidence type="ECO:0000313" key="14">
    <source>
        <dbReference type="Proteomes" id="UP001139028"/>
    </source>
</evidence>
<evidence type="ECO:0000256" key="3">
    <source>
        <dbReference type="ARBA" id="ARBA00019365"/>
    </source>
</evidence>
<keyword evidence="4" id="KW-0963">Cytoplasm</keyword>
<dbReference type="Pfam" id="PF03466">
    <property type="entry name" value="LysR_substrate"/>
    <property type="match status" value="1"/>
</dbReference>
<dbReference type="EMBL" id="JALBWM010000029">
    <property type="protein sequence ID" value="MCO1334487.1"/>
    <property type="molecule type" value="Genomic_DNA"/>
</dbReference>
<dbReference type="InterPro" id="IPR037406">
    <property type="entry name" value="MetR_PBP2"/>
</dbReference>
<gene>
    <name evidence="13" type="ORF">MO867_09050</name>
</gene>
<evidence type="ECO:0000256" key="11">
    <source>
        <dbReference type="ARBA" id="ARBA00023167"/>
    </source>
</evidence>
<dbReference type="InterPro" id="IPR036390">
    <property type="entry name" value="WH_DNA-bd_sf"/>
</dbReference>
<proteinExistence type="inferred from homology"/>
<sequence>MIELRHLRALSLLRETGSLVRAAERLHLTQSALSHLFREMEDRHGQELFVRKSRPLRFTSAGLRLLQLGDDILPRVEVAQRDLARLASGQAGRLNIAIECHSCYQWLMPALNTYRDGWPEVELDLCSGFHFAPLPALVRGDLDLVVTSNPDPELKGLHYEPLFSFEMCLAISLKHSLLQELKRRWVEPQELAKEVQITYPVERERLDIFQHFLDPAGVEPAGIRTAELTVMMVQLVASGRGVCALPNWALYEYLQKGFVAQLQLGREGLWSTLYAAVREDLREQPYLADFLKTARNTCFANLQGIRTARARARARASPTMTEAT</sequence>
<dbReference type="InterPro" id="IPR036388">
    <property type="entry name" value="WH-like_DNA-bd_sf"/>
</dbReference>
<dbReference type="AlphaFoldDB" id="A0A9X2ELL2"/>
<keyword evidence="11" id="KW-0486">Methionine biosynthesis</keyword>
<dbReference type="Pfam" id="PF00126">
    <property type="entry name" value="HTH_1"/>
    <property type="match status" value="1"/>
</dbReference>
<dbReference type="GO" id="GO:0009086">
    <property type="term" value="P:methionine biosynthetic process"/>
    <property type="evidence" value="ECO:0007669"/>
    <property type="project" value="UniProtKB-KW"/>
</dbReference>
<keyword evidence="6" id="KW-0028">Amino-acid biosynthesis</keyword>
<keyword evidence="8" id="KW-0238">DNA-binding</keyword>
<name>A0A9X2ELL2_9GAMM</name>
<dbReference type="CDD" id="cd08441">
    <property type="entry name" value="PBP2_MetR"/>
    <property type="match status" value="1"/>
</dbReference>
<dbReference type="PANTHER" id="PTHR30126">
    <property type="entry name" value="HTH-TYPE TRANSCRIPTIONAL REGULATOR"/>
    <property type="match status" value="1"/>
</dbReference>
<evidence type="ECO:0000313" key="13">
    <source>
        <dbReference type="EMBL" id="MCO1334487.1"/>
    </source>
</evidence>
<dbReference type="InterPro" id="IPR005119">
    <property type="entry name" value="LysR_subst-bd"/>
</dbReference>
<keyword evidence="14" id="KW-1185">Reference proteome</keyword>
<feature type="domain" description="HTH lysR-type" evidence="12">
    <location>
        <begin position="2"/>
        <end position="59"/>
    </location>
</feature>
<dbReference type="RefSeq" id="WP_252466052.1">
    <property type="nucleotide sequence ID" value="NZ_JALBWM010000029.1"/>
</dbReference>
<dbReference type="GO" id="GO:0000976">
    <property type="term" value="F:transcription cis-regulatory region binding"/>
    <property type="evidence" value="ECO:0007669"/>
    <property type="project" value="TreeGrafter"/>
</dbReference>
<dbReference type="SUPFAM" id="SSF46785">
    <property type="entry name" value="Winged helix' DNA-binding domain"/>
    <property type="match status" value="1"/>
</dbReference>
<evidence type="ECO:0000256" key="5">
    <source>
        <dbReference type="ARBA" id="ARBA00022491"/>
    </source>
</evidence>